<dbReference type="InterPro" id="IPR050121">
    <property type="entry name" value="Cytochrome_P450_monoxygenase"/>
</dbReference>
<keyword evidence="8" id="KW-0812">Transmembrane</keyword>
<comment type="similarity">
    <text evidence="2">Belongs to the cytochrome P450 family.</text>
</comment>
<dbReference type="AlphaFoldDB" id="A0A135LJD0"/>
<dbReference type="STRING" id="5078.A0A135LJD0"/>
<keyword evidence="6" id="KW-0408">Iron</keyword>
<evidence type="ECO:0000256" key="2">
    <source>
        <dbReference type="ARBA" id="ARBA00010617"/>
    </source>
</evidence>
<comment type="cofactor">
    <cofactor evidence="1">
        <name>heme</name>
        <dbReference type="ChEBI" id="CHEBI:30413"/>
    </cofactor>
</comment>
<keyword evidence="8" id="KW-0472">Membrane</keyword>
<dbReference type="Proteomes" id="UP000070168">
    <property type="component" value="Unassembled WGS sequence"/>
</dbReference>
<dbReference type="GO" id="GO:0016705">
    <property type="term" value="F:oxidoreductase activity, acting on paired donors, with incorporation or reduction of molecular oxygen"/>
    <property type="evidence" value="ECO:0007669"/>
    <property type="project" value="InterPro"/>
</dbReference>
<evidence type="ECO:0000313" key="9">
    <source>
        <dbReference type="EMBL" id="KXG49073.1"/>
    </source>
</evidence>
<keyword evidence="3" id="KW-0349">Heme</keyword>
<evidence type="ECO:0000256" key="7">
    <source>
        <dbReference type="ARBA" id="ARBA00023033"/>
    </source>
</evidence>
<feature type="transmembrane region" description="Helical" evidence="8">
    <location>
        <begin position="12"/>
        <end position="37"/>
    </location>
</feature>
<evidence type="ECO:0000256" key="1">
    <source>
        <dbReference type="ARBA" id="ARBA00001971"/>
    </source>
</evidence>
<evidence type="ECO:0000256" key="6">
    <source>
        <dbReference type="ARBA" id="ARBA00023004"/>
    </source>
</evidence>
<keyword evidence="8" id="KW-1133">Transmembrane helix</keyword>
<keyword evidence="7" id="KW-0503">Monooxygenase</keyword>
<dbReference type="PANTHER" id="PTHR24305">
    <property type="entry name" value="CYTOCHROME P450"/>
    <property type="match status" value="1"/>
</dbReference>
<dbReference type="OrthoDB" id="6692864at2759"/>
<proteinExistence type="inferred from homology"/>
<evidence type="ECO:0000256" key="8">
    <source>
        <dbReference type="SAM" id="Phobius"/>
    </source>
</evidence>
<reference evidence="9 10" key="1">
    <citation type="journal article" date="2016" name="BMC Genomics">
        <title>Genome sequencing and secondary metabolism of the postharvest pathogen Penicillium griseofulvum.</title>
        <authorList>
            <person name="Banani H."/>
            <person name="Marcet-Houben M."/>
            <person name="Ballester A.R."/>
            <person name="Abbruscato P."/>
            <person name="Gonzalez-Candelas L."/>
            <person name="Gabaldon T."/>
            <person name="Spadaro D."/>
        </authorList>
    </citation>
    <scope>NUCLEOTIDE SEQUENCE [LARGE SCALE GENOMIC DNA]</scope>
    <source>
        <strain evidence="9 10">PG3</strain>
    </source>
</reference>
<dbReference type="InterPro" id="IPR036396">
    <property type="entry name" value="Cyt_P450_sf"/>
</dbReference>
<dbReference type="GO" id="GO:0043386">
    <property type="term" value="P:mycotoxin biosynthetic process"/>
    <property type="evidence" value="ECO:0007669"/>
    <property type="project" value="UniProtKB-ARBA"/>
</dbReference>
<evidence type="ECO:0000313" key="10">
    <source>
        <dbReference type="Proteomes" id="UP000070168"/>
    </source>
</evidence>
<dbReference type="GO" id="GO:0005506">
    <property type="term" value="F:iron ion binding"/>
    <property type="evidence" value="ECO:0007669"/>
    <property type="project" value="InterPro"/>
</dbReference>
<dbReference type="PANTHER" id="PTHR24305:SF210">
    <property type="entry name" value="CYTOCHROME P450 MONOOXYGENASE ASQL-RELATED"/>
    <property type="match status" value="1"/>
</dbReference>
<dbReference type="InterPro" id="IPR001128">
    <property type="entry name" value="Cyt_P450"/>
</dbReference>
<protein>
    <submittedName>
        <fullName evidence="9">Cytochrome P450</fullName>
    </submittedName>
</protein>
<dbReference type="GO" id="GO:0004497">
    <property type="term" value="F:monooxygenase activity"/>
    <property type="evidence" value="ECO:0007669"/>
    <property type="project" value="UniProtKB-KW"/>
</dbReference>
<sequence length="433" mass="48504">MLNDILHSSGHYDVWTTTLVIGITIALAWSCTLLLFYTHFDQLASYPGPKIARSTRLWYAVHLFRGTLLQELLKAHKKYGHVVRIAPDELSYICPEAWDDIYGNEVVPEMTRDPRFIQDVGGPGQSLLNVTNDHHRAMRKKLAHGCSAESLRDMESIRTSYVDFLIQRLSENSQIGEVLDLVKWYSFFAYDIQCDLAFGTSFKCLETSSLHPWIKIMKEFDKIDPFFRAVTYFPWVMKLIRYLTPRYVLDMEGKLAAMSIEKAKGRMARPAGRPDLLEHFIQTTEAVSEADICSNGVAMIAAGGDTTATLLSGTTFFLLQNPQLLTKLSLELRQSFKSESEIDQAAADGNELLQACVLETLRVYPPAAVGFTRAVPRLGATIAGKFVPEGDAGLNQTTFSMTGKAYFGHLRAALMDALERGTMNPDLYTPGLY</sequence>
<evidence type="ECO:0000256" key="4">
    <source>
        <dbReference type="ARBA" id="ARBA00022723"/>
    </source>
</evidence>
<gene>
    <name evidence="9" type="ORF">PGRI_029430</name>
</gene>
<dbReference type="GeneID" id="63705956"/>
<evidence type="ECO:0000256" key="5">
    <source>
        <dbReference type="ARBA" id="ARBA00023002"/>
    </source>
</evidence>
<organism evidence="9 10">
    <name type="scientific">Penicillium patulum</name>
    <name type="common">Penicillium griseofulvum</name>
    <dbReference type="NCBI Taxonomy" id="5078"/>
    <lineage>
        <taxon>Eukaryota</taxon>
        <taxon>Fungi</taxon>
        <taxon>Dikarya</taxon>
        <taxon>Ascomycota</taxon>
        <taxon>Pezizomycotina</taxon>
        <taxon>Eurotiomycetes</taxon>
        <taxon>Eurotiomycetidae</taxon>
        <taxon>Eurotiales</taxon>
        <taxon>Aspergillaceae</taxon>
        <taxon>Penicillium</taxon>
    </lineage>
</organism>
<dbReference type="RefSeq" id="XP_040647609.1">
    <property type="nucleotide sequence ID" value="XM_040790656.1"/>
</dbReference>
<dbReference type="Gene3D" id="1.10.630.10">
    <property type="entry name" value="Cytochrome P450"/>
    <property type="match status" value="1"/>
</dbReference>
<dbReference type="GO" id="GO:0020037">
    <property type="term" value="F:heme binding"/>
    <property type="evidence" value="ECO:0007669"/>
    <property type="project" value="InterPro"/>
</dbReference>
<dbReference type="SUPFAM" id="SSF48264">
    <property type="entry name" value="Cytochrome P450"/>
    <property type="match status" value="1"/>
</dbReference>
<keyword evidence="4" id="KW-0479">Metal-binding</keyword>
<keyword evidence="10" id="KW-1185">Reference proteome</keyword>
<dbReference type="EMBL" id="LHQR01000065">
    <property type="protein sequence ID" value="KXG49073.1"/>
    <property type="molecule type" value="Genomic_DNA"/>
</dbReference>
<accession>A0A135LJD0</accession>
<dbReference type="Pfam" id="PF00067">
    <property type="entry name" value="p450"/>
    <property type="match status" value="1"/>
</dbReference>
<comment type="caution">
    <text evidence="9">The sequence shown here is derived from an EMBL/GenBank/DDBJ whole genome shotgun (WGS) entry which is preliminary data.</text>
</comment>
<dbReference type="OMA" id="NDHHRAM"/>
<name>A0A135LJD0_PENPA</name>
<keyword evidence="5" id="KW-0560">Oxidoreductase</keyword>
<evidence type="ECO:0000256" key="3">
    <source>
        <dbReference type="ARBA" id="ARBA00022617"/>
    </source>
</evidence>